<dbReference type="RefSeq" id="WP_147766929.1">
    <property type="nucleotide sequence ID" value="NZ_VRKQ01000008.1"/>
</dbReference>
<comment type="caution">
    <text evidence="2">The sequence shown here is derived from an EMBL/GenBank/DDBJ whole genome shotgun (WGS) entry which is preliminary data.</text>
</comment>
<dbReference type="PANTHER" id="PTHR37017:SF11">
    <property type="entry name" value="ESTERASE_LIPASE_THIOESTERASE DOMAIN-CONTAINING PROTEIN"/>
    <property type="match status" value="1"/>
</dbReference>
<dbReference type="InterPro" id="IPR029058">
    <property type="entry name" value="AB_hydrolase_fold"/>
</dbReference>
<feature type="domain" description="AB hydrolase-1" evidence="1">
    <location>
        <begin position="14"/>
        <end position="227"/>
    </location>
</feature>
<dbReference type="InterPro" id="IPR000073">
    <property type="entry name" value="AB_hydrolase_1"/>
</dbReference>
<gene>
    <name evidence="2" type="ORF">FUA22_05650</name>
</gene>
<keyword evidence="2" id="KW-0378">Hydrolase</keyword>
<accession>A0A5C7GLH2</accession>
<dbReference type="Proteomes" id="UP000321080">
    <property type="component" value="Unassembled WGS sequence"/>
</dbReference>
<reference evidence="2 3" key="1">
    <citation type="submission" date="2019-08" db="EMBL/GenBank/DDBJ databases">
        <title>Seonamhaeicola sediminis sp. nov., isolated from marine sediment.</title>
        <authorList>
            <person name="Cao W.R."/>
        </authorList>
    </citation>
    <scope>NUCLEOTIDE SEQUENCE [LARGE SCALE GENOMIC DNA]</scope>
    <source>
        <strain evidence="2 3">1505</strain>
    </source>
</reference>
<protein>
    <submittedName>
        <fullName evidence="2">Alpha/beta fold hydrolase</fullName>
    </submittedName>
</protein>
<evidence type="ECO:0000259" key="1">
    <source>
        <dbReference type="Pfam" id="PF12697"/>
    </source>
</evidence>
<evidence type="ECO:0000313" key="2">
    <source>
        <dbReference type="EMBL" id="TXG39359.1"/>
    </source>
</evidence>
<dbReference type="AlphaFoldDB" id="A0A5C7GLH2"/>
<dbReference type="Pfam" id="PF12697">
    <property type="entry name" value="Abhydrolase_6"/>
    <property type="match status" value="1"/>
</dbReference>
<dbReference type="SUPFAM" id="SSF53474">
    <property type="entry name" value="alpha/beta-Hydrolases"/>
    <property type="match status" value="1"/>
</dbReference>
<evidence type="ECO:0000313" key="3">
    <source>
        <dbReference type="Proteomes" id="UP000321080"/>
    </source>
</evidence>
<dbReference type="GO" id="GO:0016787">
    <property type="term" value="F:hydrolase activity"/>
    <property type="evidence" value="ECO:0007669"/>
    <property type="project" value="UniProtKB-KW"/>
</dbReference>
<dbReference type="InterPro" id="IPR052897">
    <property type="entry name" value="Sec-Metab_Biosynth_Hydrolase"/>
</dbReference>
<dbReference type="EMBL" id="VRKQ01000008">
    <property type="protein sequence ID" value="TXG39359.1"/>
    <property type="molecule type" value="Genomic_DNA"/>
</dbReference>
<name>A0A5C7GLH2_9FLAO</name>
<organism evidence="2 3">
    <name type="scientific">Seonamhaeicola maritimus</name>
    <dbReference type="NCBI Taxonomy" id="2591822"/>
    <lineage>
        <taxon>Bacteria</taxon>
        <taxon>Pseudomonadati</taxon>
        <taxon>Bacteroidota</taxon>
        <taxon>Flavobacteriia</taxon>
        <taxon>Flavobacteriales</taxon>
        <taxon>Flavobacteriaceae</taxon>
    </lineage>
</organism>
<dbReference type="OrthoDB" id="9112061at2"/>
<proteinExistence type="predicted"/>
<dbReference type="Gene3D" id="3.40.50.1820">
    <property type="entry name" value="alpha/beta hydrolase"/>
    <property type="match status" value="1"/>
</dbReference>
<dbReference type="PANTHER" id="PTHR37017">
    <property type="entry name" value="AB HYDROLASE-1 DOMAIN-CONTAINING PROTEIN-RELATED"/>
    <property type="match status" value="1"/>
</dbReference>
<keyword evidence="3" id="KW-1185">Reference proteome</keyword>
<sequence length="235" mass="26183">MSIYFLSKKTKQVFVIVHGSFGGGWAFKTVDSLLTDSGSKVYLPTLTGQGERVHLAGLNVGLDTHINDIVNTILFEELRDIILVGHSYGGMVVIGVVDKVPERISKMVYIDAFVPENNESVRSINGNRNTSLEVVNGHVVPPWVTKGQEPPKDVPHPLKTWTDKIILKSEKRLEIPTSYILTVEKGKDPEKDAFASQAKRAKAKGWTMFQLEADHNAQWSAPEEFVKMLKDIEAK</sequence>